<keyword evidence="8" id="KW-1185">Reference proteome</keyword>
<protein>
    <submittedName>
        <fullName evidence="7">Site-specific integrase</fullName>
    </submittedName>
</protein>
<dbReference type="InterPro" id="IPR013762">
    <property type="entry name" value="Integrase-like_cat_sf"/>
</dbReference>
<evidence type="ECO:0000313" key="7">
    <source>
        <dbReference type="EMBL" id="QDX94758.1"/>
    </source>
</evidence>
<dbReference type="CDD" id="cd00397">
    <property type="entry name" value="DNA_BRE_C"/>
    <property type="match status" value="1"/>
</dbReference>
<dbReference type="EMBL" id="CP033464">
    <property type="protein sequence ID" value="QDX94758.1"/>
    <property type="molecule type" value="Genomic_DNA"/>
</dbReference>
<dbReference type="InterPro" id="IPR010998">
    <property type="entry name" value="Integrase_recombinase_N"/>
</dbReference>
<keyword evidence="3 5" id="KW-0238">DNA-binding</keyword>
<dbReference type="AlphaFoldDB" id="A0A518VCQ6"/>
<accession>A0A518VCQ6</accession>
<dbReference type="OrthoDB" id="2804510at2"/>
<reference evidence="7 8" key="1">
    <citation type="submission" date="2018-11" db="EMBL/GenBank/DDBJ databases">
        <title>Phylogenetic determinants of toxin gene distribution in genomes of Brevibacillus laterosporus.</title>
        <authorList>
            <person name="Glare T.R."/>
            <person name="Durrant A."/>
            <person name="Berry C."/>
            <person name="Palma L."/>
            <person name="Ormskirk M."/>
            <person name="Cox M.O."/>
        </authorList>
    </citation>
    <scope>NUCLEOTIDE SEQUENCE [LARGE SCALE GENOMIC DNA]</scope>
    <source>
        <strain evidence="7 8">1821L</strain>
    </source>
</reference>
<gene>
    <name evidence="7" type="ORF">EEL30_22205</name>
</gene>
<dbReference type="GO" id="GO:0015074">
    <property type="term" value="P:DNA integration"/>
    <property type="evidence" value="ECO:0007669"/>
    <property type="project" value="UniProtKB-KW"/>
</dbReference>
<dbReference type="PROSITE" id="PS51900">
    <property type="entry name" value="CB"/>
    <property type="match status" value="1"/>
</dbReference>
<evidence type="ECO:0000256" key="1">
    <source>
        <dbReference type="ARBA" id="ARBA00008857"/>
    </source>
</evidence>
<evidence type="ECO:0000313" key="8">
    <source>
        <dbReference type="Proteomes" id="UP000319432"/>
    </source>
</evidence>
<dbReference type="InterPro" id="IPR011010">
    <property type="entry name" value="DNA_brk_join_enz"/>
</dbReference>
<feature type="domain" description="Core-binding (CB)" evidence="6">
    <location>
        <begin position="24"/>
        <end position="111"/>
    </location>
</feature>
<evidence type="ECO:0000256" key="2">
    <source>
        <dbReference type="ARBA" id="ARBA00022908"/>
    </source>
</evidence>
<dbReference type="Pfam" id="PF02899">
    <property type="entry name" value="Phage_int_SAM_1"/>
    <property type="match status" value="1"/>
</dbReference>
<dbReference type="Pfam" id="PF00589">
    <property type="entry name" value="Phage_integrase"/>
    <property type="match status" value="1"/>
</dbReference>
<proteinExistence type="inferred from homology"/>
<dbReference type="PANTHER" id="PTHR30349:SF41">
    <property type="entry name" value="INTEGRASE_RECOMBINASE PROTEIN MJ0367-RELATED"/>
    <property type="match status" value="1"/>
</dbReference>
<dbReference type="SUPFAM" id="SSF56349">
    <property type="entry name" value="DNA breaking-rejoining enzymes"/>
    <property type="match status" value="1"/>
</dbReference>
<dbReference type="PANTHER" id="PTHR30349">
    <property type="entry name" value="PHAGE INTEGRASE-RELATED"/>
    <property type="match status" value="1"/>
</dbReference>
<dbReference type="GO" id="GO:0003677">
    <property type="term" value="F:DNA binding"/>
    <property type="evidence" value="ECO:0007669"/>
    <property type="project" value="UniProtKB-UniRule"/>
</dbReference>
<dbReference type="Proteomes" id="UP000319432">
    <property type="component" value="Chromosome"/>
</dbReference>
<dbReference type="Gene3D" id="1.10.150.130">
    <property type="match status" value="1"/>
</dbReference>
<evidence type="ECO:0000256" key="5">
    <source>
        <dbReference type="PROSITE-ProRule" id="PRU01248"/>
    </source>
</evidence>
<comment type="similarity">
    <text evidence="1">Belongs to the 'phage' integrase family.</text>
</comment>
<evidence type="ECO:0000256" key="4">
    <source>
        <dbReference type="ARBA" id="ARBA00023172"/>
    </source>
</evidence>
<dbReference type="InterPro" id="IPR002104">
    <property type="entry name" value="Integrase_catalytic"/>
</dbReference>
<dbReference type="GO" id="GO:0006310">
    <property type="term" value="P:DNA recombination"/>
    <property type="evidence" value="ECO:0007669"/>
    <property type="project" value="UniProtKB-KW"/>
</dbReference>
<keyword evidence="4" id="KW-0233">DNA recombination</keyword>
<organism evidence="7 8">
    <name type="scientific">Brevibacillus laterosporus</name>
    <name type="common">Bacillus laterosporus</name>
    <dbReference type="NCBI Taxonomy" id="1465"/>
    <lineage>
        <taxon>Bacteria</taxon>
        <taxon>Bacillati</taxon>
        <taxon>Bacillota</taxon>
        <taxon>Bacilli</taxon>
        <taxon>Bacillales</taxon>
        <taxon>Paenibacillaceae</taxon>
        <taxon>Brevibacillus</taxon>
    </lineage>
</organism>
<sequence length="337" mass="39753">MTDKKRGRVYNRIFDENEWLEVNEENKNIVEDFLEEYRQRKIKPSTISQYKNDLRIVLLYIKRKLKNRSLLELTKKDFRRFSLWLSEDLKVSNARANRLMSAVRSLLTFVEDDDDYDYDNNVAKKVKGLPKEAVKTNEDNFFLAYTQVIKLRDELIKRNRLQYATLLMVMFDSAGRRNEVAQVKKHGLLEGNKTNIVIGKRGKAFPLVYLDDTKELIICYLNERGEDNIDSLWISGKGENKRAATYESLYERVVFMSKVLSEIEGAKIEFFPHSLRHSRCECLLQGEDPRLLDEHGKPKKFSLEEVQKFMHHSDPKTTQDYSKNHDEDVIDDMFGFK</sequence>
<dbReference type="InterPro" id="IPR004107">
    <property type="entry name" value="Integrase_SAM-like_N"/>
</dbReference>
<evidence type="ECO:0000259" key="6">
    <source>
        <dbReference type="PROSITE" id="PS51900"/>
    </source>
</evidence>
<keyword evidence="2" id="KW-0229">DNA integration</keyword>
<dbReference type="InterPro" id="IPR044068">
    <property type="entry name" value="CB"/>
</dbReference>
<dbReference type="InterPro" id="IPR050090">
    <property type="entry name" value="Tyrosine_recombinase_XerCD"/>
</dbReference>
<evidence type="ECO:0000256" key="3">
    <source>
        <dbReference type="ARBA" id="ARBA00023125"/>
    </source>
</evidence>
<dbReference type="Gene3D" id="1.10.443.10">
    <property type="entry name" value="Intergrase catalytic core"/>
    <property type="match status" value="1"/>
</dbReference>
<name>A0A518VCQ6_BRELA</name>